<sequence>MIALLLVPTSMMAQQDKDASAGEQSLFEKVMKMEKKQDNFHFLLNMNNSFDVNQGDGRFENAKFNMRQLRIEAKGNINETFSFRWRQRLNRNNSPAPDGIDNMPSSSIDVAGIGVKVSDAFSMFLGKQCAAYGGIEFDLNPIEIYEYSDMVDNMSNFLTGANFQFQLNPNHQLQLQILDSRSASMNDMYGAGYEQSKVPLVYTVNWNGNFGGVFNTRWSYSIMSQARGHQSHYLALGNELTINNFDAFFDVMYMREGIDREGIVSSIVGNNAAGGHQNDAEYLSLVMKAQYRFSPQWNFFVKGMLENEGFSKANGNIRKGKYRTAYGYLAGLEFYPLKNSNLHFFLTYVGRHYSYTDKAKAYGADDYSTNRISLGYIWQLPMF</sequence>
<dbReference type="AlphaFoldDB" id="A0A1H4A1E2"/>
<protein>
    <submittedName>
        <fullName evidence="1">Opacity protein</fullName>
    </submittedName>
</protein>
<dbReference type="Proteomes" id="UP000182257">
    <property type="component" value="Unassembled WGS sequence"/>
</dbReference>
<dbReference type="InterPro" id="IPR010870">
    <property type="entry name" value="Porin_O/P"/>
</dbReference>
<dbReference type="SUPFAM" id="SSF56935">
    <property type="entry name" value="Porins"/>
    <property type="match status" value="1"/>
</dbReference>
<evidence type="ECO:0000313" key="2">
    <source>
        <dbReference type="Proteomes" id="UP000182257"/>
    </source>
</evidence>
<evidence type="ECO:0000313" key="1">
    <source>
        <dbReference type="EMBL" id="SEA29342.1"/>
    </source>
</evidence>
<dbReference type="EMBL" id="FNRF01000002">
    <property type="protein sequence ID" value="SEA29342.1"/>
    <property type="molecule type" value="Genomic_DNA"/>
</dbReference>
<organism evidence="1 2">
    <name type="scientific">Xylanibacter ruminicola</name>
    <name type="common">Prevotella ruminicola</name>
    <dbReference type="NCBI Taxonomy" id="839"/>
    <lineage>
        <taxon>Bacteria</taxon>
        <taxon>Pseudomonadati</taxon>
        <taxon>Bacteroidota</taxon>
        <taxon>Bacteroidia</taxon>
        <taxon>Bacteroidales</taxon>
        <taxon>Prevotellaceae</taxon>
        <taxon>Xylanibacter</taxon>
    </lineage>
</organism>
<gene>
    <name evidence="1" type="ORF">SAMN05216462_0999</name>
</gene>
<proteinExistence type="predicted"/>
<name>A0A1H4A1E2_XYLRU</name>
<dbReference type="Pfam" id="PF07396">
    <property type="entry name" value="Porin_O_P"/>
    <property type="match status" value="1"/>
</dbReference>
<reference evidence="1 2" key="1">
    <citation type="submission" date="2016-10" db="EMBL/GenBank/DDBJ databases">
        <authorList>
            <person name="de Groot N.N."/>
        </authorList>
    </citation>
    <scope>NUCLEOTIDE SEQUENCE [LARGE SCALE GENOMIC DNA]</scope>
    <source>
        <strain evidence="1 2">D31d</strain>
    </source>
</reference>
<accession>A0A1H4A1E2</accession>